<dbReference type="AlphaFoldDB" id="A0A0B2VIB3"/>
<evidence type="ECO:0000256" key="1">
    <source>
        <dbReference type="ARBA" id="ARBA00004477"/>
    </source>
</evidence>
<dbReference type="GO" id="GO:0006888">
    <property type="term" value="P:endoplasmic reticulum to Golgi vesicle-mediated transport"/>
    <property type="evidence" value="ECO:0007669"/>
    <property type="project" value="InterPro"/>
</dbReference>
<protein>
    <submittedName>
        <fullName evidence="13">Protein YIF1A</fullName>
    </submittedName>
</protein>
<evidence type="ECO:0000256" key="7">
    <source>
        <dbReference type="ARBA" id="ARBA00022927"/>
    </source>
</evidence>
<evidence type="ECO:0000256" key="4">
    <source>
        <dbReference type="ARBA" id="ARBA00022448"/>
    </source>
</evidence>
<dbReference type="OMA" id="FRTYMLL"/>
<sequence>MGVLRRISTNCIDCLSAMGDPNWNWGDASGGQSGGAAYNSQVWQQPTPYSNPTQRQLGARTAADYYAEHAHTYAAPYDSHGHNSNSNEFFTQQQQQHSDSYPGFGSQQDVFGAPRMGAFSQQIMSDPMLNAAKQIGGQFAEQQKKKLAMYVSAFQLKYYFTVDNAYVGEKLGILLFPFFHKDWTVSYDSSDTPTPPRYDVNAPDLYIPLMAFITYILISGFVLGVQGRFTPEQLGIITTNAMVYLLLENIIIHIMKYVMNVSESVRVWHWLAYSSYKYVSMNICLLAFLVGGSVFYYSALTYTSLAVVLFLLRTVNSFLLDVHNTCNSCDEGKKRKLGLLLFISFTQPFIIWWLTSGVTAFVPGKLDFAQLALSGIGLNEAAKKGQLPLLPDGEIDYEALLKMP</sequence>
<comment type="similarity">
    <text evidence="3">Belongs to the YIF1 family.</text>
</comment>
<feature type="transmembrane region" description="Helical" evidence="12">
    <location>
        <begin position="279"/>
        <end position="312"/>
    </location>
</feature>
<dbReference type="OrthoDB" id="337750at2759"/>
<feature type="transmembrane region" description="Helical" evidence="12">
    <location>
        <begin position="237"/>
        <end position="259"/>
    </location>
</feature>
<evidence type="ECO:0000256" key="3">
    <source>
        <dbReference type="ARBA" id="ARBA00009727"/>
    </source>
</evidence>
<dbReference type="GO" id="GO:0030134">
    <property type="term" value="C:COPII-coated ER to Golgi transport vesicle"/>
    <property type="evidence" value="ECO:0007669"/>
    <property type="project" value="TreeGrafter"/>
</dbReference>
<dbReference type="GO" id="GO:0005793">
    <property type="term" value="C:endoplasmic reticulum-Golgi intermediate compartment"/>
    <property type="evidence" value="ECO:0007669"/>
    <property type="project" value="TreeGrafter"/>
</dbReference>
<proteinExistence type="inferred from homology"/>
<dbReference type="EMBL" id="JPKZ01001579">
    <property type="protein sequence ID" value="KHN81164.1"/>
    <property type="molecule type" value="Genomic_DNA"/>
</dbReference>
<keyword evidence="8 12" id="KW-1133">Transmembrane helix</keyword>
<comment type="caution">
    <text evidence="13">The sequence shown here is derived from an EMBL/GenBank/DDBJ whole genome shotgun (WGS) entry which is preliminary data.</text>
</comment>
<dbReference type="GO" id="GO:0005789">
    <property type="term" value="C:endoplasmic reticulum membrane"/>
    <property type="evidence" value="ECO:0007669"/>
    <property type="project" value="UniProtKB-SubCell"/>
</dbReference>
<evidence type="ECO:0000256" key="2">
    <source>
        <dbReference type="ARBA" id="ARBA00004653"/>
    </source>
</evidence>
<feature type="transmembrane region" description="Helical" evidence="12">
    <location>
        <begin position="205"/>
        <end position="225"/>
    </location>
</feature>
<dbReference type="STRING" id="6265.A0A0B2VIB3"/>
<evidence type="ECO:0000313" key="13">
    <source>
        <dbReference type="EMBL" id="KHN81164.1"/>
    </source>
</evidence>
<keyword evidence="10 12" id="KW-0472">Membrane</keyword>
<dbReference type="PANTHER" id="PTHR14083:SF0">
    <property type="entry name" value="YIP1D-INTERACTING FACTOR 1, ISOFORM C"/>
    <property type="match status" value="1"/>
</dbReference>
<dbReference type="GO" id="GO:0015031">
    <property type="term" value="P:protein transport"/>
    <property type="evidence" value="ECO:0007669"/>
    <property type="project" value="UniProtKB-KW"/>
</dbReference>
<evidence type="ECO:0000256" key="9">
    <source>
        <dbReference type="ARBA" id="ARBA00023034"/>
    </source>
</evidence>
<dbReference type="InterPro" id="IPR005578">
    <property type="entry name" value="Yif1_fam"/>
</dbReference>
<dbReference type="Pfam" id="PF03878">
    <property type="entry name" value="YIF1"/>
    <property type="match status" value="1"/>
</dbReference>
<keyword evidence="14" id="KW-1185">Reference proteome</keyword>
<dbReference type="GO" id="GO:0000139">
    <property type="term" value="C:Golgi membrane"/>
    <property type="evidence" value="ECO:0007669"/>
    <property type="project" value="UniProtKB-SubCell"/>
</dbReference>
<keyword evidence="6" id="KW-0256">Endoplasmic reticulum</keyword>
<gene>
    <name evidence="13" type="primary">YIF1A</name>
    <name evidence="13" type="ORF">Tcan_03705</name>
</gene>
<reference evidence="13 14" key="1">
    <citation type="submission" date="2014-11" db="EMBL/GenBank/DDBJ databases">
        <title>Genetic blueprint of the zoonotic pathogen Toxocara canis.</title>
        <authorList>
            <person name="Zhu X.-Q."/>
            <person name="Korhonen P.K."/>
            <person name="Cai H."/>
            <person name="Young N.D."/>
            <person name="Nejsum P."/>
            <person name="von Samson-Himmelstjerna G."/>
            <person name="Boag P.R."/>
            <person name="Tan P."/>
            <person name="Li Q."/>
            <person name="Min J."/>
            <person name="Yang Y."/>
            <person name="Wang X."/>
            <person name="Fang X."/>
            <person name="Hall R.S."/>
            <person name="Hofmann A."/>
            <person name="Sternberg P.W."/>
            <person name="Jex A.R."/>
            <person name="Gasser R.B."/>
        </authorList>
    </citation>
    <scope>NUCLEOTIDE SEQUENCE [LARGE SCALE GENOMIC DNA]</scope>
    <source>
        <strain evidence="13">PN_DK_2014</strain>
    </source>
</reference>
<accession>A0A0B2VIB3</accession>
<evidence type="ECO:0000256" key="6">
    <source>
        <dbReference type="ARBA" id="ARBA00022824"/>
    </source>
</evidence>
<evidence type="ECO:0000256" key="8">
    <source>
        <dbReference type="ARBA" id="ARBA00022989"/>
    </source>
</evidence>
<evidence type="ECO:0000256" key="11">
    <source>
        <dbReference type="SAM" id="MobiDB-lite"/>
    </source>
</evidence>
<name>A0A0B2VIB3_TOXCA</name>
<feature type="region of interest" description="Disordered" evidence="11">
    <location>
        <begin position="84"/>
        <end position="103"/>
    </location>
</feature>
<dbReference type="Proteomes" id="UP000031036">
    <property type="component" value="Unassembled WGS sequence"/>
</dbReference>
<evidence type="ECO:0000256" key="5">
    <source>
        <dbReference type="ARBA" id="ARBA00022692"/>
    </source>
</evidence>
<comment type="subcellular location">
    <subcellularLocation>
        <location evidence="1">Endoplasmic reticulum membrane</location>
        <topology evidence="1">Multi-pass membrane protein</topology>
    </subcellularLocation>
    <subcellularLocation>
        <location evidence="2">Golgi apparatus membrane</location>
        <topology evidence="2">Multi-pass membrane protein</topology>
    </subcellularLocation>
</comment>
<keyword evidence="7" id="KW-0653">Protein transport</keyword>
<dbReference type="PANTHER" id="PTHR14083">
    <property type="entry name" value="YIP1 INTERACTING FACTOR HOMOLOG YIF1 PROTEIN"/>
    <property type="match status" value="1"/>
</dbReference>
<evidence type="ECO:0000256" key="12">
    <source>
        <dbReference type="SAM" id="Phobius"/>
    </source>
</evidence>
<evidence type="ECO:0000313" key="14">
    <source>
        <dbReference type="Proteomes" id="UP000031036"/>
    </source>
</evidence>
<feature type="transmembrane region" description="Helical" evidence="12">
    <location>
        <begin position="337"/>
        <end position="355"/>
    </location>
</feature>
<evidence type="ECO:0000256" key="10">
    <source>
        <dbReference type="ARBA" id="ARBA00023136"/>
    </source>
</evidence>
<keyword evidence="9" id="KW-0333">Golgi apparatus</keyword>
<organism evidence="13 14">
    <name type="scientific">Toxocara canis</name>
    <name type="common">Canine roundworm</name>
    <dbReference type="NCBI Taxonomy" id="6265"/>
    <lineage>
        <taxon>Eukaryota</taxon>
        <taxon>Metazoa</taxon>
        <taxon>Ecdysozoa</taxon>
        <taxon>Nematoda</taxon>
        <taxon>Chromadorea</taxon>
        <taxon>Rhabditida</taxon>
        <taxon>Spirurina</taxon>
        <taxon>Ascaridomorpha</taxon>
        <taxon>Ascaridoidea</taxon>
        <taxon>Toxocaridae</taxon>
        <taxon>Toxocara</taxon>
    </lineage>
</organism>
<keyword evidence="4" id="KW-0813">Transport</keyword>
<keyword evidence="5 12" id="KW-0812">Transmembrane</keyword>